<protein>
    <submittedName>
        <fullName evidence="1">Uncharacterized protein</fullName>
    </submittedName>
</protein>
<evidence type="ECO:0000313" key="1">
    <source>
        <dbReference type="EMBL" id="UOR07418.1"/>
    </source>
</evidence>
<name>A0A8T9SZA1_9BACT</name>
<organism evidence="1 2">
    <name type="scientific">Hymenobacter aerilatus</name>
    <dbReference type="NCBI Taxonomy" id="2932251"/>
    <lineage>
        <taxon>Bacteria</taxon>
        <taxon>Pseudomonadati</taxon>
        <taxon>Bacteroidota</taxon>
        <taxon>Cytophagia</taxon>
        <taxon>Cytophagales</taxon>
        <taxon>Hymenobacteraceae</taxon>
        <taxon>Hymenobacter</taxon>
    </lineage>
</organism>
<gene>
    <name evidence="1" type="ORF">MUN82_10035</name>
</gene>
<sequence length="166" mass="18308">MDYLPLPTTGTDDYICELYPPLSPTLCRELRLLLTPEETLAGCQVYEVEEPTLGPTLPRGSYAVVQPLPPSQWPTVQPGEHCFLTLEYLADAPTADFLANFMSNEFVRVVANQLRTAGTLAAIISKDNPPYPTVLTFETEERAGPDASNYLRGIGRVLRVILLPTV</sequence>
<proteinExistence type="predicted"/>
<evidence type="ECO:0000313" key="2">
    <source>
        <dbReference type="Proteomes" id="UP000829925"/>
    </source>
</evidence>
<keyword evidence="2" id="KW-1185">Reference proteome</keyword>
<dbReference type="RefSeq" id="WP_245097147.1">
    <property type="nucleotide sequence ID" value="NZ_CP095053.1"/>
</dbReference>
<dbReference type="KEGG" id="haei:MUN82_10035"/>
<dbReference type="EMBL" id="CP095053">
    <property type="protein sequence ID" value="UOR07418.1"/>
    <property type="molecule type" value="Genomic_DNA"/>
</dbReference>
<reference evidence="1 2" key="1">
    <citation type="submission" date="2022-04" db="EMBL/GenBank/DDBJ databases">
        <title>Hymenobacter sp. isolated from the air.</title>
        <authorList>
            <person name="Won M."/>
            <person name="Lee C.-M."/>
            <person name="Woen H.-Y."/>
            <person name="Kwon S.-W."/>
        </authorList>
    </citation>
    <scope>NUCLEOTIDE SEQUENCE [LARGE SCALE GENOMIC DNA]</scope>
    <source>
        <strain evidence="2">5413 J-13</strain>
    </source>
</reference>
<dbReference type="Proteomes" id="UP000829925">
    <property type="component" value="Chromosome"/>
</dbReference>
<accession>A0A8T9SZA1</accession>
<dbReference type="AlphaFoldDB" id="A0A8T9SZA1"/>